<sequence length="144" mass="16770">MNKTRYVPKLANMHKVCEHNYARLLSLLPDCDTESLEYHFTVNASLSYQMKIIDSSRYTSTVEMSQRCMEGPDFLKPVVVVRLYHDAQMAEVLSSQHIAALKPSYEYPNNKMYQRNEKELVNLFLGEWLVFCLKHSDQLQSTSV</sequence>
<dbReference type="Proteomes" id="UP000070299">
    <property type="component" value="Unassembled WGS sequence"/>
</dbReference>
<dbReference type="PANTHER" id="PTHR38774">
    <property type="entry name" value="CYTOPLASMIC PROTEIN-RELATED"/>
    <property type="match status" value="1"/>
</dbReference>
<gene>
    <name evidence="1" type="ORF">AX660_09775</name>
</gene>
<dbReference type="AlphaFoldDB" id="A0A136A4U1"/>
<dbReference type="RefSeq" id="WP_068374353.1">
    <property type="nucleotide sequence ID" value="NZ_LSNE01000003.1"/>
</dbReference>
<evidence type="ECO:0000313" key="1">
    <source>
        <dbReference type="EMBL" id="KXI30262.1"/>
    </source>
</evidence>
<proteinExistence type="predicted"/>
<dbReference type="InterPro" id="IPR009659">
    <property type="entry name" value="DUF1249"/>
</dbReference>
<dbReference type="Pfam" id="PF06853">
    <property type="entry name" value="DUF1249"/>
    <property type="match status" value="1"/>
</dbReference>
<reference evidence="2" key="1">
    <citation type="submission" date="2016-02" db="EMBL/GenBank/DDBJ databases">
        <authorList>
            <person name="Schultz-Johansen M."/>
            <person name="Glaring M.A."/>
            <person name="Bech P.K."/>
            <person name="Stougaard P."/>
        </authorList>
    </citation>
    <scope>NUCLEOTIDE SEQUENCE [LARGE SCALE GENOMIC DNA]</scope>
    <source>
        <strain evidence="2">S66</strain>
    </source>
</reference>
<protein>
    <submittedName>
        <fullName evidence="1">Dehydrogenase</fullName>
    </submittedName>
</protein>
<accession>A0A136A4U1</accession>
<dbReference type="PANTHER" id="PTHR38774:SF1">
    <property type="entry name" value="CYTOPLASMIC PROTEIN"/>
    <property type="match status" value="1"/>
</dbReference>
<dbReference type="EMBL" id="LSNE01000003">
    <property type="protein sequence ID" value="KXI30262.1"/>
    <property type="molecule type" value="Genomic_DNA"/>
</dbReference>
<organism evidence="1 2">
    <name type="scientific">Paraglaciecola hydrolytica</name>
    <dbReference type="NCBI Taxonomy" id="1799789"/>
    <lineage>
        <taxon>Bacteria</taxon>
        <taxon>Pseudomonadati</taxon>
        <taxon>Pseudomonadota</taxon>
        <taxon>Gammaproteobacteria</taxon>
        <taxon>Alteromonadales</taxon>
        <taxon>Alteromonadaceae</taxon>
        <taxon>Paraglaciecola</taxon>
    </lineage>
</organism>
<dbReference type="STRING" id="1799789.AX660_09775"/>
<evidence type="ECO:0000313" key="2">
    <source>
        <dbReference type="Proteomes" id="UP000070299"/>
    </source>
</evidence>
<name>A0A136A4U1_9ALTE</name>
<comment type="caution">
    <text evidence="1">The sequence shown here is derived from an EMBL/GenBank/DDBJ whole genome shotgun (WGS) entry which is preliminary data.</text>
</comment>
<keyword evidence="2" id="KW-1185">Reference proteome</keyword>